<feature type="binding site" evidence="9">
    <location>
        <position position="42"/>
    </location>
    <ligand>
        <name>Mg(2+)</name>
        <dbReference type="ChEBI" id="CHEBI:18420"/>
    </ligand>
</feature>
<gene>
    <name evidence="9 13" type="primary">rnc</name>
    <name evidence="13" type="ORF">M0638_04150</name>
</gene>
<dbReference type="GO" id="GO:0006364">
    <property type="term" value="P:rRNA processing"/>
    <property type="evidence" value="ECO:0007669"/>
    <property type="project" value="UniProtKB-UniRule"/>
</dbReference>
<keyword evidence="8 9" id="KW-0694">RNA-binding</keyword>
<keyword evidence="5 9" id="KW-0540">Nuclease</keyword>
<feature type="domain" description="DRBM" evidence="11">
    <location>
        <begin position="154"/>
        <end position="217"/>
    </location>
</feature>
<keyword evidence="14" id="KW-1185">Reference proteome</keyword>
<comment type="caution">
    <text evidence="13">The sequence shown here is derived from an EMBL/GenBank/DDBJ whole genome shotgun (WGS) entry which is preliminary data.</text>
</comment>
<evidence type="ECO:0000256" key="4">
    <source>
        <dbReference type="ARBA" id="ARBA00022664"/>
    </source>
</evidence>
<evidence type="ECO:0000259" key="11">
    <source>
        <dbReference type="PROSITE" id="PS50137"/>
    </source>
</evidence>
<keyword evidence="9" id="KW-0699">rRNA-binding</keyword>
<dbReference type="PROSITE" id="PS00517">
    <property type="entry name" value="RNASE_3_1"/>
    <property type="match status" value="1"/>
</dbReference>
<dbReference type="FunFam" id="1.10.1520.10:FF:000001">
    <property type="entry name" value="Ribonuclease 3"/>
    <property type="match status" value="1"/>
</dbReference>
<dbReference type="PANTHER" id="PTHR11207:SF0">
    <property type="entry name" value="RIBONUCLEASE 3"/>
    <property type="match status" value="1"/>
</dbReference>
<dbReference type="EC" id="3.1.26.3" evidence="9"/>
<name>A0A9X1Y7M4_9PROT</name>
<keyword evidence="9" id="KW-0963">Cytoplasm</keyword>
<dbReference type="SUPFAM" id="SSF54768">
    <property type="entry name" value="dsRNA-binding domain-like"/>
    <property type="match status" value="1"/>
</dbReference>
<dbReference type="PROSITE" id="PS50142">
    <property type="entry name" value="RNASE_3_2"/>
    <property type="match status" value="1"/>
</dbReference>
<organism evidence="13 14">
    <name type="scientific">Roseomonas acroporae</name>
    <dbReference type="NCBI Taxonomy" id="2937791"/>
    <lineage>
        <taxon>Bacteria</taxon>
        <taxon>Pseudomonadati</taxon>
        <taxon>Pseudomonadota</taxon>
        <taxon>Alphaproteobacteria</taxon>
        <taxon>Acetobacterales</taxon>
        <taxon>Roseomonadaceae</taxon>
        <taxon>Roseomonas</taxon>
    </lineage>
</organism>
<feature type="compositionally biased region" description="Low complexity" evidence="10">
    <location>
        <begin position="209"/>
        <end position="229"/>
    </location>
</feature>
<dbReference type="PANTHER" id="PTHR11207">
    <property type="entry name" value="RIBONUCLEASE III"/>
    <property type="match status" value="1"/>
</dbReference>
<dbReference type="Gene3D" id="1.10.1520.10">
    <property type="entry name" value="Ribonuclease III domain"/>
    <property type="match status" value="1"/>
</dbReference>
<keyword evidence="7 9" id="KW-0378">Hydrolase</keyword>
<feature type="binding site" evidence="9">
    <location>
        <position position="115"/>
    </location>
    <ligand>
        <name>Mg(2+)</name>
        <dbReference type="ChEBI" id="CHEBI:18420"/>
    </ligand>
</feature>
<comment type="subcellular location">
    <subcellularLocation>
        <location evidence="9">Cytoplasm</location>
    </subcellularLocation>
</comment>
<evidence type="ECO:0000256" key="5">
    <source>
        <dbReference type="ARBA" id="ARBA00022722"/>
    </source>
</evidence>
<comment type="subunit">
    <text evidence="9">Homodimer.</text>
</comment>
<keyword evidence="9" id="KW-0819">tRNA processing</keyword>
<evidence type="ECO:0000256" key="8">
    <source>
        <dbReference type="ARBA" id="ARBA00022884"/>
    </source>
</evidence>
<dbReference type="RefSeq" id="WP_248665727.1">
    <property type="nucleotide sequence ID" value="NZ_JALPRX010000014.1"/>
</dbReference>
<dbReference type="HAMAP" id="MF_00104">
    <property type="entry name" value="RNase_III"/>
    <property type="match status" value="1"/>
</dbReference>
<dbReference type="GO" id="GO:0006397">
    <property type="term" value="P:mRNA processing"/>
    <property type="evidence" value="ECO:0007669"/>
    <property type="project" value="UniProtKB-UniRule"/>
</dbReference>
<evidence type="ECO:0000256" key="6">
    <source>
        <dbReference type="ARBA" id="ARBA00022759"/>
    </source>
</evidence>
<feature type="active site" evidence="9">
    <location>
        <position position="46"/>
    </location>
</feature>
<dbReference type="Pfam" id="PF14622">
    <property type="entry name" value="Ribonucleas_3_3"/>
    <property type="match status" value="1"/>
</dbReference>
<reference evidence="13" key="1">
    <citation type="submission" date="2022-04" db="EMBL/GenBank/DDBJ databases">
        <title>Roseomonas acroporae sp. nov., isolated from coral Acropora digitifera.</title>
        <authorList>
            <person name="Sun H."/>
        </authorList>
    </citation>
    <scope>NUCLEOTIDE SEQUENCE</scope>
    <source>
        <strain evidence="13">NAR14</strain>
    </source>
</reference>
<feature type="active site" evidence="9">
    <location>
        <position position="118"/>
    </location>
</feature>
<evidence type="ECO:0000313" key="14">
    <source>
        <dbReference type="Proteomes" id="UP001139516"/>
    </source>
</evidence>
<dbReference type="SMART" id="SM00358">
    <property type="entry name" value="DSRM"/>
    <property type="match status" value="1"/>
</dbReference>
<comment type="cofactor">
    <cofactor evidence="9">
        <name>Mg(2+)</name>
        <dbReference type="ChEBI" id="CHEBI:18420"/>
    </cofactor>
</comment>
<dbReference type="AlphaFoldDB" id="A0A9X1Y7M4"/>
<keyword evidence="4 9" id="KW-0507">mRNA processing</keyword>
<dbReference type="GO" id="GO:0004525">
    <property type="term" value="F:ribonuclease III activity"/>
    <property type="evidence" value="ECO:0007669"/>
    <property type="project" value="UniProtKB-UniRule"/>
</dbReference>
<evidence type="ECO:0000256" key="2">
    <source>
        <dbReference type="ARBA" id="ARBA00010183"/>
    </source>
</evidence>
<dbReference type="NCBIfam" id="TIGR02191">
    <property type="entry name" value="RNaseIII"/>
    <property type="match status" value="1"/>
</dbReference>
<accession>A0A9X1Y7M4</accession>
<keyword evidence="9" id="KW-0460">Magnesium</keyword>
<dbReference type="InterPro" id="IPR011907">
    <property type="entry name" value="RNase_III"/>
</dbReference>
<keyword evidence="9" id="KW-0479">Metal-binding</keyword>
<dbReference type="GO" id="GO:0008033">
    <property type="term" value="P:tRNA processing"/>
    <property type="evidence" value="ECO:0007669"/>
    <property type="project" value="UniProtKB-KW"/>
</dbReference>
<proteinExistence type="inferred from homology"/>
<evidence type="ECO:0000313" key="13">
    <source>
        <dbReference type="EMBL" id="MCK8783572.1"/>
    </source>
</evidence>
<keyword evidence="6 9" id="KW-0255">Endonuclease</keyword>
<feature type="domain" description="RNase III" evidence="12">
    <location>
        <begin position="1"/>
        <end position="129"/>
    </location>
</feature>
<dbReference type="Pfam" id="PF00035">
    <property type="entry name" value="dsrm"/>
    <property type="match status" value="1"/>
</dbReference>
<evidence type="ECO:0000256" key="7">
    <source>
        <dbReference type="ARBA" id="ARBA00022801"/>
    </source>
</evidence>
<feature type="compositionally biased region" description="Basic and acidic residues" evidence="10">
    <location>
        <begin position="199"/>
        <end position="208"/>
    </location>
</feature>
<comment type="function">
    <text evidence="9">Digests double-stranded RNA. Involved in the processing of primary rRNA transcript to yield the immediate precursors to the large and small rRNAs (23S and 16S). Processes some mRNAs, and tRNAs when they are encoded in the rRNA operon. Processes pre-crRNA and tracrRNA of type II CRISPR loci if present in the organism.</text>
</comment>
<dbReference type="CDD" id="cd10845">
    <property type="entry name" value="DSRM_RNAse_III_family"/>
    <property type="match status" value="1"/>
</dbReference>
<keyword evidence="3 9" id="KW-0698">rRNA processing</keyword>
<dbReference type="InterPro" id="IPR014720">
    <property type="entry name" value="dsRBD_dom"/>
</dbReference>
<dbReference type="SUPFAM" id="SSF69065">
    <property type="entry name" value="RNase III domain-like"/>
    <property type="match status" value="1"/>
</dbReference>
<evidence type="ECO:0000259" key="12">
    <source>
        <dbReference type="PROSITE" id="PS50142"/>
    </source>
</evidence>
<dbReference type="SMART" id="SM00535">
    <property type="entry name" value="RIBOc"/>
    <property type="match status" value="1"/>
</dbReference>
<feature type="region of interest" description="Disordered" evidence="10">
    <location>
        <begin position="199"/>
        <end position="235"/>
    </location>
</feature>
<dbReference type="PROSITE" id="PS50137">
    <property type="entry name" value="DS_RBD"/>
    <property type="match status" value="1"/>
</dbReference>
<dbReference type="CDD" id="cd00593">
    <property type="entry name" value="RIBOc"/>
    <property type="match status" value="1"/>
</dbReference>
<feature type="binding site" evidence="9">
    <location>
        <position position="118"/>
    </location>
    <ligand>
        <name>Mg(2+)</name>
        <dbReference type="ChEBI" id="CHEBI:18420"/>
    </ligand>
</feature>
<comment type="similarity">
    <text evidence="2">Belongs to the ribonuclease III family.</text>
</comment>
<sequence>MGEFAERLGHRFADPELLARALTHRSAADPKRGQLDSNERLEFLGDRVLALLIAEWLTERFPAEREGDLGKRLGVLVAREALCRVAESIGLGAVLVVPPSEGRAGLRERANVLADAVEALLGALYLDGGLPAARALVRREWGRLIEADTAPPMSAKSRLQEWLLGRGLGLPAYRLVRMTGPSHQPVFVVAVTAAGREAEGVGDSKRAAEQAAAEAWLTAGPPAGPSAGQPPGGAA</sequence>
<dbReference type="GO" id="GO:0005737">
    <property type="term" value="C:cytoplasm"/>
    <property type="evidence" value="ECO:0007669"/>
    <property type="project" value="UniProtKB-SubCell"/>
</dbReference>
<evidence type="ECO:0000256" key="1">
    <source>
        <dbReference type="ARBA" id="ARBA00000109"/>
    </source>
</evidence>
<dbReference type="GO" id="GO:0010468">
    <property type="term" value="P:regulation of gene expression"/>
    <property type="evidence" value="ECO:0007669"/>
    <property type="project" value="TreeGrafter"/>
</dbReference>
<dbReference type="Gene3D" id="3.30.160.20">
    <property type="match status" value="1"/>
</dbReference>
<comment type="catalytic activity">
    <reaction evidence="1 9">
        <text>Endonucleolytic cleavage to 5'-phosphomonoester.</text>
        <dbReference type="EC" id="3.1.26.3"/>
    </reaction>
</comment>
<dbReference type="EMBL" id="JALPRX010000014">
    <property type="protein sequence ID" value="MCK8783572.1"/>
    <property type="molecule type" value="Genomic_DNA"/>
</dbReference>
<dbReference type="InterPro" id="IPR000999">
    <property type="entry name" value="RNase_III_dom"/>
</dbReference>
<dbReference type="InterPro" id="IPR036389">
    <property type="entry name" value="RNase_III_sf"/>
</dbReference>
<dbReference type="Proteomes" id="UP001139516">
    <property type="component" value="Unassembled WGS sequence"/>
</dbReference>
<protein>
    <recommendedName>
        <fullName evidence="9">Ribonuclease 3</fullName>
        <ecNumber evidence="9">3.1.26.3</ecNumber>
    </recommendedName>
    <alternativeName>
        <fullName evidence="9">Ribonuclease III</fullName>
        <shortName evidence="9">RNase III</shortName>
    </alternativeName>
</protein>
<evidence type="ECO:0000256" key="9">
    <source>
        <dbReference type="HAMAP-Rule" id="MF_00104"/>
    </source>
</evidence>
<dbReference type="GO" id="GO:0003725">
    <property type="term" value="F:double-stranded RNA binding"/>
    <property type="evidence" value="ECO:0007669"/>
    <property type="project" value="TreeGrafter"/>
</dbReference>
<evidence type="ECO:0000256" key="10">
    <source>
        <dbReference type="SAM" id="MobiDB-lite"/>
    </source>
</evidence>
<evidence type="ECO:0000256" key="3">
    <source>
        <dbReference type="ARBA" id="ARBA00022552"/>
    </source>
</evidence>
<dbReference type="GO" id="GO:0046872">
    <property type="term" value="F:metal ion binding"/>
    <property type="evidence" value="ECO:0007669"/>
    <property type="project" value="UniProtKB-KW"/>
</dbReference>
<dbReference type="GO" id="GO:0019843">
    <property type="term" value="F:rRNA binding"/>
    <property type="evidence" value="ECO:0007669"/>
    <property type="project" value="UniProtKB-KW"/>
</dbReference>